<evidence type="ECO:0000256" key="5">
    <source>
        <dbReference type="ARBA" id="ARBA00022642"/>
    </source>
</evidence>
<evidence type="ECO:0000313" key="17">
    <source>
        <dbReference type="EMBL" id="MCS5707592.1"/>
    </source>
</evidence>
<comment type="catalytic activity">
    <reaction evidence="14">
        <text>nicotinate beta-D-ribonucleotide + ATP + H(+) = deamido-NAD(+) + diphosphate</text>
        <dbReference type="Rhea" id="RHEA:22860"/>
        <dbReference type="ChEBI" id="CHEBI:15378"/>
        <dbReference type="ChEBI" id="CHEBI:30616"/>
        <dbReference type="ChEBI" id="CHEBI:33019"/>
        <dbReference type="ChEBI" id="CHEBI:57502"/>
        <dbReference type="ChEBI" id="CHEBI:58437"/>
        <dbReference type="EC" id="2.7.7.18"/>
    </reaction>
</comment>
<reference evidence="17" key="2">
    <citation type="journal article" date="2016" name="Genome Announc.">
        <title>Draft Genome Sequences of Two Novel Amoeba-Resistant Intranuclear Bacteria, 'Candidatus Berkiella cookevillensis' and 'Candidatus Berkiella aquae'.</title>
        <authorList>
            <person name="Mehari Y.T."/>
            <person name="Arivett B.A."/>
            <person name="Farone A.L."/>
            <person name="Gunderson J.H."/>
            <person name="Farone M.B."/>
        </authorList>
    </citation>
    <scope>NUCLEOTIDE SEQUENCE</scope>
    <source>
        <strain evidence="17">CC99</strain>
    </source>
</reference>
<organism evidence="16">
    <name type="scientific">Candidatus Berkiella cookevillensis</name>
    <dbReference type="NCBI Taxonomy" id="437022"/>
    <lineage>
        <taxon>Bacteria</taxon>
        <taxon>Pseudomonadati</taxon>
        <taxon>Pseudomonadota</taxon>
        <taxon>Gammaproteobacteria</taxon>
        <taxon>Candidatus Berkiellales</taxon>
        <taxon>Candidatus Berkiellaceae</taxon>
        <taxon>Candidatus Berkiella</taxon>
    </lineage>
</organism>
<evidence type="ECO:0000256" key="2">
    <source>
        <dbReference type="ARBA" id="ARBA00005019"/>
    </source>
</evidence>
<dbReference type="OrthoDB" id="5295945at2"/>
<evidence type="ECO:0000256" key="8">
    <source>
        <dbReference type="ARBA" id="ARBA00022741"/>
    </source>
</evidence>
<evidence type="ECO:0000256" key="12">
    <source>
        <dbReference type="ARBA" id="ARBA00033140"/>
    </source>
</evidence>
<dbReference type="InterPro" id="IPR004821">
    <property type="entry name" value="Cyt_trans-like"/>
</dbReference>
<evidence type="ECO:0000256" key="4">
    <source>
        <dbReference type="ARBA" id="ARBA00012389"/>
    </source>
</evidence>
<evidence type="ECO:0000256" key="10">
    <source>
        <dbReference type="ARBA" id="ARBA00023027"/>
    </source>
</evidence>
<keyword evidence="10" id="KW-0520">NAD</keyword>
<feature type="domain" description="Cytidyltransferase-like" evidence="15">
    <location>
        <begin position="7"/>
        <end position="128"/>
    </location>
</feature>
<evidence type="ECO:0000259" key="15">
    <source>
        <dbReference type="Pfam" id="PF01467"/>
    </source>
</evidence>
<dbReference type="EMBL" id="LKHV01000002">
    <property type="protein sequence ID" value="KRG19595.1"/>
    <property type="molecule type" value="Genomic_DNA"/>
</dbReference>
<dbReference type="PANTHER" id="PTHR39321:SF3">
    <property type="entry name" value="PHOSPHOPANTETHEINE ADENYLYLTRANSFERASE"/>
    <property type="match status" value="1"/>
</dbReference>
<proteinExistence type="inferred from homology"/>
<dbReference type="Pfam" id="PF01467">
    <property type="entry name" value="CTP_transf_like"/>
    <property type="match status" value="1"/>
</dbReference>
<dbReference type="GO" id="GO:0004515">
    <property type="term" value="F:nicotinate-nucleotide adenylyltransferase activity"/>
    <property type="evidence" value="ECO:0007669"/>
    <property type="project" value="UniProtKB-EC"/>
</dbReference>
<evidence type="ECO:0000256" key="9">
    <source>
        <dbReference type="ARBA" id="ARBA00022840"/>
    </source>
</evidence>
<dbReference type="Proteomes" id="UP000051494">
    <property type="component" value="Unassembled WGS sequence"/>
</dbReference>
<dbReference type="PANTHER" id="PTHR39321">
    <property type="entry name" value="NICOTINATE-NUCLEOTIDE ADENYLYLTRANSFERASE-RELATED"/>
    <property type="match status" value="1"/>
</dbReference>
<evidence type="ECO:0000256" key="13">
    <source>
        <dbReference type="ARBA" id="ARBA00033353"/>
    </source>
</evidence>
<reference evidence="17" key="3">
    <citation type="submission" date="2021-06" db="EMBL/GenBank/DDBJ databases">
        <title>Genomic Description and Analysis of Intracellular Bacteria, Candidatus Berkiella cookevillensis and Candidatus Berkiella aquae.</title>
        <authorList>
            <person name="Kidane D.T."/>
            <person name="Mehari Y.T."/>
            <person name="Rice F.C."/>
            <person name="Arivett B.A."/>
            <person name="Farone A.L."/>
            <person name="Berk S.G."/>
            <person name="Farone M.B."/>
        </authorList>
    </citation>
    <scope>NUCLEOTIDE SEQUENCE</scope>
    <source>
        <strain evidence="17">CC99</strain>
    </source>
</reference>
<keyword evidence="18" id="KW-1185">Reference proteome</keyword>
<dbReference type="NCBIfam" id="TIGR00125">
    <property type="entry name" value="cyt_tran_rel"/>
    <property type="match status" value="1"/>
</dbReference>
<dbReference type="STRING" id="437022.CC99x_00608"/>
<dbReference type="RefSeq" id="WP_057623520.1">
    <property type="nucleotide sequence ID" value="NZ_LKHV02000001.1"/>
</dbReference>
<keyword evidence="6 16" id="KW-0808">Transferase</keyword>
<evidence type="ECO:0000256" key="7">
    <source>
        <dbReference type="ARBA" id="ARBA00022695"/>
    </source>
</evidence>
<reference evidence="16" key="1">
    <citation type="submission" date="2015-09" db="EMBL/GenBank/DDBJ databases">
        <title>Draft Genome Sequences of Two Novel Amoeba-resistant Intranuclear Bacteria, Candidatus Berkiella cookevillensis and Candidatus Berkiella aquae.</title>
        <authorList>
            <person name="Mehari Y.T."/>
            <person name="Arivett B.A."/>
            <person name="Farone A.L."/>
            <person name="Gunderson J.H."/>
            <person name="Farone M.B."/>
        </authorList>
    </citation>
    <scope>NUCLEOTIDE SEQUENCE [LARGE SCALE GENOMIC DNA]</scope>
    <source>
        <strain evidence="16">CC99</strain>
    </source>
</reference>
<accession>A0A0Q9YGB5</accession>
<dbReference type="SUPFAM" id="SSF52374">
    <property type="entry name" value="Nucleotidylyl transferase"/>
    <property type="match status" value="1"/>
</dbReference>
<dbReference type="EMBL" id="LKHV02000001">
    <property type="protein sequence ID" value="MCS5707592.1"/>
    <property type="molecule type" value="Genomic_DNA"/>
</dbReference>
<dbReference type="EC" id="2.7.7.18" evidence="4"/>
<dbReference type="Gene3D" id="3.40.50.620">
    <property type="entry name" value="HUPs"/>
    <property type="match status" value="1"/>
</dbReference>
<dbReference type="AlphaFoldDB" id="A0A0Q9YGB5"/>
<dbReference type="GO" id="GO:0009435">
    <property type="term" value="P:NAD+ biosynthetic process"/>
    <property type="evidence" value="ECO:0007669"/>
    <property type="project" value="InterPro"/>
</dbReference>
<keyword evidence="7 16" id="KW-0548">Nucleotidyltransferase</keyword>
<dbReference type="InterPro" id="IPR014729">
    <property type="entry name" value="Rossmann-like_a/b/a_fold"/>
</dbReference>
<keyword evidence="8" id="KW-0547">Nucleotide-binding</keyword>
<comment type="pathway">
    <text evidence="2">Cofactor biosynthesis; NAD(+) biosynthesis; deamido-NAD(+) from nicotinate D-ribonucleotide: step 1/1.</text>
</comment>
<evidence type="ECO:0000256" key="14">
    <source>
        <dbReference type="ARBA" id="ARBA00048721"/>
    </source>
</evidence>
<comment type="caution">
    <text evidence="16">The sequence shown here is derived from an EMBL/GenBank/DDBJ whole genome shotgun (WGS) entry which is preliminary data.</text>
</comment>
<evidence type="ECO:0000256" key="6">
    <source>
        <dbReference type="ARBA" id="ARBA00022679"/>
    </source>
</evidence>
<name>A0A0Q9YGB5_9GAMM</name>
<keyword evidence="5" id="KW-0662">Pyridine nucleotide biosynthesis</keyword>
<comment type="function">
    <text evidence="1">Catalyzes the reversible adenylation of nicotinate mononucleotide (NaMN) to nicotinic acid adenine dinucleotide (NaAD).</text>
</comment>
<keyword evidence="9" id="KW-0067">ATP-binding</keyword>
<dbReference type="InterPro" id="IPR005248">
    <property type="entry name" value="NadD/NMNAT"/>
</dbReference>
<dbReference type="GO" id="GO:0005524">
    <property type="term" value="F:ATP binding"/>
    <property type="evidence" value="ECO:0007669"/>
    <property type="project" value="UniProtKB-KW"/>
</dbReference>
<evidence type="ECO:0000256" key="3">
    <source>
        <dbReference type="ARBA" id="ARBA00009014"/>
    </source>
</evidence>
<protein>
    <recommendedName>
        <fullName evidence="4">nicotinate-nucleotide adenylyltransferase</fullName>
        <ecNumber evidence="4">2.7.7.18</ecNumber>
    </recommendedName>
    <alternativeName>
        <fullName evidence="13">Deamido-NAD(+) diphosphorylase</fullName>
    </alternativeName>
    <alternativeName>
        <fullName evidence="12">Deamido-NAD(+) pyrophosphorylase</fullName>
    </alternativeName>
    <alternativeName>
        <fullName evidence="11">Nicotinate mononucleotide adenylyltransferase</fullName>
    </alternativeName>
</protein>
<evidence type="ECO:0000313" key="18">
    <source>
        <dbReference type="Proteomes" id="UP000051494"/>
    </source>
</evidence>
<sequence>MKQVGVLGASFNPPTLGHKNVILQSLDVFDLVILVPSLKHPFNKKLVSSIHRVAMLKRCIDALPEVYRAKTMLMNVEAMLLANSQQQYIYTFDVLQKLQRYFEIIGEPVALRFIMGPDNAQNSVWKKFYKHAEIDKRWPPFVVKESIKVHSEQARTLIKTLSHKPHELKNALKPFLEESIIHYILQNNLYVE</sequence>
<comment type="similarity">
    <text evidence="3">Belongs to the NadD family.</text>
</comment>
<evidence type="ECO:0000256" key="11">
    <source>
        <dbReference type="ARBA" id="ARBA00031253"/>
    </source>
</evidence>
<evidence type="ECO:0000256" key="1">
    <source>
        <dbReference type="ARBA" id="ARBA00002324"/>
    </source>
</evidence>
<gene>
    <name evidence="17" type="ORF">CC99x_001600</name>
    <name evidence="16" type="ORF">CC99x_00608</name>
</gene>
<evidence type="ECO:0000313" key="16">
    <source>
        <dbReference type="EMBL" id="KRG19595.1"/>
    </source>
</evidence>